<proteinExistence type="predicted"/>
<name>A0A2P5D7Y3_PARAD</name>
<dbReference type="InterPro" id="IPR036047">
    <property type="entry name" value="F-box-like_dom_sf"/>
</dbReference>
<accession>A0A2P5D7Y3</accession>
<dbReference type="AlphaFoldDB" id="A0A2P5D7Y3"/>
<dbReference type="PANTHER" id="PTHR35546:SF128">
    <property type="entry name" value="F-BOX ASSOCIATED DOMAIN-CONTAINING PROTEIN"/>
    <property type="match status" value="1"/>
</dbReference>
<sequence length="484" mass="56482">MANEDESSMMRRIRKMKREIDRKERAVLKESFKRLRQLHDQQRKKKSKTNTIDDDDQCFMMSTLSEDLLLEIFLRLPNRRSLIRCSTVCKRWFSLLSPPHFILRLNQFRYHRNQSWSLPFEITTTSTSTTRSVLFSVKSSNNSKTTTSTTISTSSYLNFLPCSPDHHVVVRASFQDLFLVSVSEDDYYICNPFTKQWLALGPIEEHRLPQDRSSGFALVFEPNRKLGSTRFRVVLIRRCLFRKTHQRTYDFIASVYCSETGNWLDLYTSVPHTLQTEYYERIDPRYHGARATHDVVTSNGVLYWLGGFRRFKGIIACDPFCHTEASMKTFKMKGHFINLPVGFNQKRRRPNSKGKVQLGVVRGQLRLLELIKINQACFGLKVWELMDYGDDIAPSTTTPWLLAHDVKLKGVQNAFVLAFHPNNDNAIFVVRDRKVYMYVIGDGNYEEIGEFPFDEFDDNVKGRAARYVNVFTNMQPSWPTPIYT</sequence>
<dbReference type="STRING" id="3476.A0A2P5D7Y3"/>
<dbReference type="Gene3D" id="1.20.1280.50">
    <property type="match status" value="1"/>
</dbReference>
<dbReference type="PANTHER" id="PTHR35546">
    <property type="entry name" value="F-BOX PROTEIN INTERACTION DOMAIN PROTEIN-RELATED"/>
    <property type="match status" value="1"/>
</dbReference>
<dbReference type="SUPFAM" id="SSF50965">
    <property type="entry name" value="Galactose oxidase, central domain"/>
    <property type="match status" value="1"/>
</dbReference>
<reference evidence="3" key="1">
    <citation type="submission" date="2016-06" db="EMBL/GenBank/DDBJ databases">
        <title>Parallel loss of symbiosis genes in relatives of nitrogen-fixing non-legume Parasponia.</title>
        <authorList>
            <person name="Van Velzen R."/>
            <person name="Holmer R."/>
            <person name="Bu F."/>
            <person name="Rutten L."/>
            <person name="Van Zeijl A."/>
            <person name="Liu W."/>
            <person name="Santuari L."/>
            <person name="Cao Q."/>
            <person name="Sharma T."/>
            <person name="Shen D."/>
            <person name="Roswanjaya Y."/>
            <person name="Wardhani T."/>
            <person name="Kalhor M.S."/>
            <person name="Jansen J."/>
            <person name="Van den Hoogen J."/>
            <person name="Gungor B."/>
            <person name="Hartog M."/>
            <person name="Hontelez J."/>
            <person name="Verver J."/>
            <person name="Yang W.-C."/>
            <person name="Schijlen E."/>
            <person name="Repin R."/>
            <person name="Schilthuizen M."/>
            <person name="Schranz E."/>
            <person name="Heidstra R."/>
            <person name="Miyata K."/>
            <person name="Fedorova E."/>
            <person name="Kohlen W."/>
            <person name="Bisseling T."/>
            <person name="Smit S."/>
            <person name="Geurts R."/>
        </authorList>
    </citation>
    <scope>NUCLEOTIDE SEQUENCE [LARGE SCALE GENOMIC DNA]</scope>
    <source>
        <strain evidence="3">cv. WU1-14</strain>
    </source>
</reference>
<dbReference type="Pfam" id="PF24750">
    <property type="entry name" value="b-prop_At3g26010-like"/>
    <property type="match status" value="1"/>
</dbReference>
<dbReference type="SUPFAM" id="SSF81383">
    <property type="entry name" value="F-box domain"/>
    <property type="match status" value="1"/>
</dbReference>
<dbReference type="InterPro" id="IPR011043">
    <property type="entry name" value="Gal_Oxase/kelch_b-propeller"/>
</dbReference>
<dbReference type="InterPro" id="IPR001810">
    <property type="entry name" value="F-box_dom"/>
</dbReference>
<dbReference type="InterPro" id="IPR056592">
    <property type="entry name" value="Beta-prop_At3g26010-like"/>
</dbReference>
<gene>
    <name evidence="2" type="ORF">PanWU01x14_088330</name>
</gene>
<dbReference type="OrthoDB" id="1194003at2759"/>
<dbReference type="Proteomes" id="UP000237105">
    <property type="component" value="Unassembled WGS sequence"/>
</dbReference>
<dbReference type="Pfam" id="PF12937">
    <property type="entry name" value="F-box-like"/>
    <property type="match status" value="1"/>
</dbReference>
<dbReference type="EMBL" id="JXTB01000056">
    <property type="protein sequence ID" value="PON69392.1"/>
    <property type="molecule type" value="Genomic_DNA"/>
</dbReference>
<keyword evidence="3" id="KW-1185">Reference proteome</keyword>
<dbReference type="InterPro" id="IPR055290">
    <property type="entry name" value="At3g26010-like"/>
</dbReference>
<comment type="caution">
    <text evidence="2">The sequence shown here is derived from an EMBL/GenBank/DDBJ whole genome shotgun (WGS) entry which is preliminary data.</text>
</comment>
<evidence type="ECO:0000313" key="3">
    <source>
        <dbReference type="Proteomes" id="UP000237105"/>
    </source>
</evidence>
<evidence type="ECO:0000313" key="2">
    <source>
        <dbReference type="EMBL" id="PON69392.1"/>
    </source>
</evidence>
<evidence type="ECO:0000259" key="1">
    <source>
        <dbReference type="SMART" id="SM00256"/>
    </source>
</evidence>
<dbReference type="SMART" id="SM00256">
    <property type="entry name" value="FBOX"/>
    <property type="match status" value="1"/>
</dbReference>
<protein>
    <submittedName>
        <fullName evidence="2">F-box domain containing protein</fullName>
    </submittedName>
</protein>
<feature type="domain" description="F-box" evidence="1">
    <location>
        <begin position="64"/>
        <end position="105"/>
    </location>
</feature>
<organism evidence="2 3">
    <name type="scientific">Parasponia andersonii</name>
    <name type="common">Sponia andersonii</name>
    <dbReference type="NCBI Taxonomy" id="3476"/>
    <lineage>
        <taxon>Eukaryota</taxon>
        <taxon>Viridiplantae</taxon>
        <taxon>Streptophyta</taxon>
        <taxon>Embryophyta</taxon>
        <taxon>Tracheophyta</taxon>
        <taxon>Spermatophyta</taxon>
        <taxon>Magnoliopsida</taxon>
        <taxon>eudicotyledons</taxon>
        <taxon>Gunneridae</taxon>
        <taxon>Pentapetalae</taxon>
        <taxon>rosids</taxon>
        <taxon>fabids</taxon>
        <taxon>Rosales</taxon>
        <taxon>Cannabaceae</taxon>
        <taxon>Parasponia</taxon>
    </lineage>
</organism>